<evidence type="ECO:0000259" key="1">
    <source>
        <dbReference type="Pfam" id="PF00005"/>
    </source>
</evidence>
<dbReference type="EMBL" id="CP015897">
    <property type="protein sequence ID" value="ARD99181.1"/>
    <property type="molecule type" value="Genomic_DNA"/>
</dbReference>
<dbReference type="SUPFAM" id="SSF52540">
    <property type="entry name" value="P-loop containing nucleoside triphosphate hydrolases"/>
    <property type="match status" value="1"/>
</dbReference>
<sequence length="214" mass="23415">MLGQFLILAVAGFLIMNGQIGIGVVMSVGNLSGTVTNYSKSVANSLILLNATGKLLEKYGKITDESKVTDGEEVTAFESKLELKNLAVAFPDGQKIEYPEIVIEKGKKYAIIGDSGSGKSTLINLLVGNKQDYEGEILLDGKDYKGINRKSLPHFMSVIMQFPYLFKETVEENLTLGRKISPDIFDKSIRIACADDFVFNKLDTVYDKNLSGGQ</sequence>
<dbReference type="AlphaFoldDB" id="A0A1V0NGV1"/>
<proteinExistence type="predicted"/>
<dbReference type="GO" id="GO:0015421">
    <property type="term" value="F:ABC-type oligopeptide transporter activity"/>
    <property type="evidence" value="ECO:0007669"/>
    <property type="project" value="TreeGrafter"/>
</dbReference>
<dbReference type="PANTHER" id="PTHR43394:SF1">
    <property type="entry name" value="ATP-BINDING CASSETTE SUB-FAMILY B MEMBER 10, MITOCHONDRIAL"/>
    <property type="match status" value="1"/>
</dbReference>
<accession>A0A1V0NGV1</accession>
<dbReference type="PANTHER" id="PTHR43394">
    <property type="entry name" value="ATP-DEPENDENT PERMEASE MDL1, MITOCHONDRIAL"/>
    <property type="match status" value="1"/>
</dbReference>
<name>A0A1V0NGV1_LACLL</name>
<dbReference type="Pfam" id="PF00005">
    <property type="entry name" value="ABC_tran"/>
    <property type="match status" value="1"/>
</dbReference>
<dbReference type="GO" id="GO:0016887">
    <property type="term" value="F:ATP hydrolysis activity"/>
    <property type="evidence" value="ECO:0007669"/>
    <property type="project" value="InterPro"/>
</dbReference>
<feature type="domain" description="ABC transporter" evidence="1">
    <location>
        <begin position="103"/>
        <end position="214"/>
    </location>
</feature>
<dbReference type="InterPro" id="IPR003439">
    <property type="entry name" value="ABC_transporter-like_ATP-bd"/>
</dbReference>
<protein>
    <submittedName>
        <fullName evidence="2">ABC-type multidrug transport system ATPase and permease component</fullName>
    </submittedName>
</protein>
<evidence type="ECO:0000313" key="2">
    <source>
        <dbReference type="EMBL" id="ARD99181.1"/>
    </source>
</evidence>
<gene>
    <name evidence="2" type="ORF">LL275_1553</name>
</gene>
<dbReference type="InterPro" id="IPR027417">
    <property type="entry name" value="P-loop_NTPase"/>
</dbReference>
<dbReference type="Proteomes" id="UP000192085">
    <property type="component" value="Chromosome"/>
</dbReference>
<evidence type="ECO:0000313" key="3">
    <source>
        <dbReference type="Proteomes" id="UP000192085"/>
    </source>
</evidence>
<dbReference type="RefSeq" id="WP_232626159.1">
    <property type="nucleotide sequence ID" value="NZ_CAKMCT010000002.1"/>
</dbReference>
<organism evidence="2 3">
    <name type="scientific">Lactococcus lactis subsp. lactis</name>
    <name type="common">Streptococcus lactis</name>
    <dbReference type="NCBI Taxonomy" id="1360"/>
    <lineage>
        <taxon>Bacteria</taxon>
        <taxon>Bacillati</taxon>
        <taxon>Bacillota</taxon>
        <taxon>Bacilli</taxon>
        <taxon>Lactobacillales</taxon>
        <taxon>Streptococcaceae</taxon>
        <taxon>Lactococcus</taxon>
    </lineage>
</organism>
<dbReference type="GO" id="GO:0005524">
    <property type="term" value="F:ATP binding"/>
    <property type="evidence" value="ECO:0007669"/>
    <property type="project" value="InterPro"/>
</dbReference>
<dbReference type="Gene3D" id="3.40.50.300">
    <property type="entry name" value="P-loop containing nucleotide triphosphate hydrolases"/>
    <property type="match status" value="1"/>
</dbReference>
<reference evidence="2 3" key="1">
    <citation type="journal article" date="2017" name="BMC Genomics">
        <title>Comparative and functional genomics of the Lactococcus lactis taxon; insights into evolution and niche adaptation.</title>
        <authorList>
            <person name="Kelleher P."/>
            <person name="Bottacini F."/>
            <person name="Mahony J."/>
            <person name="Kilcawley K.N."/>
            <person name="van Sinderen D."/>
        </authorList>
    </citation>
    <scope>NUCLEOTIDE SEQUENCE [LARGE SCALE GENOMIC DNA]</scope>
    <source>
        <strain evidence="2 3">275</strain>
    </source>
</reference>
<dbReference type="InterPro" id="IPR039421">
    <property type="entry name" value="Type_1_exporter"/>
</dbReference>